<feature type="region of interest" description="Disordered" evidence="5">
    <location>
        <begin position="1"/>
        <end position="23"/>
    </location>
</feature>
<dbReference type="Gene3D" id="3.40.309.10">
    <property type="entry name" value="Aldehyde Dehydrogenase, Chain A, domain 2"/>
    <property type="match status" value="1"/>
</dbReference>
<dbReference type="CDD" id="cd07099">
    <property type="entry name" value="ALDH_DDALDH"/>
    <property type="match status" value="1"/>
</dbReference>
<organism evidence="7 8">
    <name type="scientific">Pseudonocardia bannensis</name>
    <dbReference type="NCBI Taxonomy" id="630973"/>
    <lineage>
        <taxon>Bacteria</taxon>
        <taxon>Bacillati</taxon>
        <taxon>Actinomycetota</taxon>
        <taxon>Actinomycetes</taxon>
        <taxon>Pseudonocardiales</taxon>
        <taxon>Pseudonocardiaceae</taxon>
        <taxon>Pseudonocardia</taxon>
    </lineage>
</organism>
<feature type="domain" description="Aldehyde dehydrogenase" evidence="6">
    <location>
        <begin position="14"/>
        <end position="467"/>
    </location>
</feature>
<keyword evidence="2 3" id="KW-0560">Oxidoreductase</keyword>
<dbReference type="EMBL" id="JAAXKZ010000001">
    <property type="protein sequence ID" value="NMH90074.1"/>
    <property type="molecule type" value="Genomic_DNA"/>
</dbReference>
<dbReference type="GO" id="GO:0006081">
    <property type="term" value="P:aldehyde metabolic process"/>
    <property type="evidence" value="ECO:0007669"/>
    <property type="project" value="InterPro"/>
</dbReference>
<proteinExistence type="inferred from homology"/>
<gene>
    <name evidence="7" type="ORF">HF519_00365</name>
</gene>
<feature type="active site" evidence="4">
    <location>
        <position position="247"/>
    </location>
</feature>
<dbReference type="PANTHER" id="PTHR11699">
    <property type="entry name" value="ALDEHYDE DEHYDROGENASE-RELATED"/>
    <property type="match status" value="1"/>
</dbReference>
<dbReference type="InterPro" id="IPR012394">
    <property type="entry name" value="Aldehyde_DH_NAD(P)"/>
</dbReference>
<dbReference type="Gene3D" id="3.40.605.10">
    <property type="entry name" value="Aldehyde Dehydrogenase, Chain A, domain 1"/>
    <property type="match status" value="1"/>
</dbReference>
<dbReference type="Proteomes" id="UP000586918">
    <property type="component" value="Unassembled WGS sequence"/>
</dbReference>
<dbReference type="Pfam" id="PF00171">
    <property type="entry name" value="Aldedh"/>
    <property type="match status" value="1"/>
</dbReference>
<evidence type="ECO:0000256" key="5">
    <source>
        <dbReference type="SAM" id="MobiDB-lite"/>
    </source>
</evidence>
<evidence type="ECO:0000256" key="2">
    <source>
        <dbReference type="ARBA" id="ARBA00023002"/>
    </source>
</evidence>
<dbReference type="GO" id="GO:0016620">
    <property type="term" value="F:oxidoreductase activity, acting on the aldehyde or oxo group of donors, NAD or NADP as acceptor"/>
    <property type="evidence" value="ECO:0007669"/>
    <property type="project" value="InterPro"/>
</dbReference>
<evidence type="ECO:0000256" key="3">
    <source>
        <dbReference type="PIRNR" id="PIRNR036492"/>
    </source>
</evidence>
<protein>
    <recommendedName>
        <fullName evidence="3">Aldehyde dehydrogenase</fullName>
    </recommendedName>
</protein>
<feature type="active site" evidence="4">
    <location>
        <position position="281"/>
    </location>
</feature>
<dbReference type="AlphaFoldDB" id="A0A848DAU4"/>
<evidence type="ECO:0000256" key="1">
    <source>
        <dbReference type="ARBA" id="ARBA00009986"/>
    </source>
</evidence>
<dbReference type="InterPro" id="IPR016163">
    <property type="entry name" value="Ald_DH_C"/>
</dbReference>
<comment type="similarity">
    <text evidence="1 3">Belongs to the aldehyde dehydrogenase family.</text>
</comment>
<comment type="caution">
    <text evidence="7">The sequence shown here is derived from an EMBL/GenBank/DDBJ whole genome shotgun (WGS) entry which is preliminary data.</text>
</comment>
<evidence type="ECO:0000313" key="7">
    <source>
        <dbReference type="EMBL" id="NMH90074.1"/>
    </source>
</evidence>
<dbReference type="InterPro" id="IPR016161">
    <property type="entry name" value="Ald_DH/histidinol_DH"/>
</dbReference>
<sequence>MSVTDIATRRDAETDAETFDSLNPANGEVVGTYPVHGAEDVAAAVARAREATAFWSSLSFAERAERLRAWAGVLTRRLAQLCEVVHAEVGKPHGDAQLEAALAIDHIAWAARNASKVLGPRRVSPGLLMANHATTVEYRPLGVVGVIGPWNYPVFTPMGSIAYALAAGNTVVFKPSEHSPGVGAWLVDTFSQVVPEAPVLQLITGFGPTGEALCRSGVDKIAFTGSAKTGTHVMRACADTLTPVIIEGGGKDALLVDADADIAAAADAAVWGGMSNAGQTCIGVERVYVHERVYDAFVSEVTARARQVRAGADPGAKIGPITMPSQLGVIRRHIEDALARGGRALVGGLDAVGERFVQPTVLVDVPEDSIAVTEETFGPTLTIAKVRDMDEAVERTNATAYGLGATVFSKSRGMELARRIRSGMASVNSVISFAAVPSLPFGGTGQSGFGRIHGPDGLKEFTSAKAIARQRFPIPLALTTFARSEAADKAMATLTTLLHGNAGKLPRRRR</sequence>
<accession>A0A848DAU4</accession>
<dbReference type="InterPro" id="IPR016162">
    <property type="entry name" value="Ald_DH_N"/>
</dbReference>
<reference evidence="7 8" key="1">
    <citation type="submission" date="2020-04" db="EMBL/GenBank/DDBJ databases">
        <authorList>
            <person name="Klaysubun C."/>
            <person name="Duangmal K."/>
            <person name="Lipun K."/>
        </authorList>
    </citation>
    <scope>NUCLEOTIDE SEQUENCE [LARGE SCALE GENOMIC DNA]</scope>
    <source>
        <strain evidence="7 8">DSM 45300</strain>
    </source>
</reference>
<dbReference type="SUPFAM" id="SSF53720">
    <property type="entry name" value="ALDH-like"/>
    <property type="match status" value="1"/>
</dbReference>
<evidence type="ECO:0000259" key="6">
    <source>
        <dbReference type="Pfam" id="PF00171"/>
    </source>
</evidence>
<evidence type="ECO:0000313" key="8">
    <source>
        <dbReference type="Proteomes" id="UP000586918"/>
    </source>
</evidence>
<dbReference type="InterPro" id="IPR015590">
    <property type="entry name" value="Aldehyde_DH_dom"/>
</dbReference>
<dbReference type="PIRSF" id="PIRSF036492">
    <property type="entry name" value="ALDH"/>
    <property type="match status" value="1"/>
</dbReference>
<evidence type="ECO:0000256" key="4">
    <source>
        <dbReference type="PIRSR" id="PIRSR036492-1"/>
    </source>
</evidence>
<name>A0A848DAU4_9PSEU</name>
<dbReference type="RefSeq" id="WP_169409565.1">
    <property type="nucleotide sequence ID" value="NZ_JAAXKZ010000001.1"/>
</dbReference>
<keyword evidence="8" id="KW-1185">Reference proteome</keyword>